<protein>
    <submittedName>
        <fullName evidence="2">Uncharacterized protein</fullName>
    </submittedName>
</protein>
<dbReference type="Proteomes" id="UP000664169">
    <property type="component" value="Unassembled WGS sequence"/>
</dbReference>
<dbReference type="EMBL" id="CAJPDQ010000001">
    <property type="protein sequence ID" value="CAF9902849.1"/>
    <property type="molecule type" value="Genomic_DNA"/>
</dbReference>
<sequence length="188" mass="20309">MRTAIISVLALAITATASSIDEALVRLYVREALAEPGFGSFLHHAEHDIRKAAKGAGQDIKKGAKFLNKHKGAIEHGAESAASVAGSLAPYIVERSADPDAEASFSSFFHHAEKDIKGAAKKAGKYLGHHKGQIIHGAEEGAQIAGTVAPFLLARDYGLYEIDGDELAAREFDDELEARDFEDEEYFW</sequence>
<evidence type="ECO:0000313" key="3">
    <source>
        <dbReference type="Proteomes" id="UP000664169"/>
    </source>
</evidence>
<gene>
    <name evidence="2" type="ORF">GOMPHAMPRED_000009</name>
</gene>
<organism evidence="2 3">
    <name type="scientific">Gomphillus americanus</name>
    <dbReference type="NCBI Taxonomy" id="1940652"/>
    <lineage>
        <taxon>Eukaryota</taxon>
        <taxon>Fungi</taxon>
        <taxon>Dikarya</taxon>
        <taxon>Ascomycota</taxon>
        <taxon>Pezizomycotina</taxon>
        <taxon>Lecanoromycetes</taxon>
        <taxon>OSLEUM clade</taxon>
        <taxon>Ostropomycetidae</taxon>
        <taxon>Ostropales</taxon>
        <taxon>Graphidaceae</taxon>
        <taxon>Gomphilloideae</taxon>
        <taxon>Gomphillus</taxon>
    </lineage>
</organism>
<proteinExistence type="predicted"/>
<evidence type="ECO:0000313" key="2">
    <source>
        <dbReference type="EMBL" id="CAF9902849.1"/>
    </source>
</evidence>
<reference evidence="2" key="1">
    <citation type="submission" date="2021-03" db="EMBL/GenBank/DDBJ databases">
        <authorList>
            <person name="Tagirdzhanova G."/>
        </authorList>
    </citation>
    <scope>NUCLEOTIDE SEQUENCE</scope>
</reference>
<name>A0A8H3ECS1_9LECA</name>
<comment type="caution">
    <text evidence="2">The sequence shown here is derived from an EMBL/GenBank/DDBJ whole genome shotgun (WGS) entry which is preliminary data.</text>
</comment>
<evidence type="ECO:0000256" key="1">
    <source>
        <dbReference type="SAM" id="SignalP"/>
    </source>
</evidence>
<keyword evidence="3" id="KW-1185">Reference proteome</keyword>
<accession>A0A8H3ECS1</accession>
<dbReference type="AlphaFoldDB" id="A0A8H3ECS1"/>
<feature type="chain" id="PRO_5034904884" evidence="1">
    <location>
        <begin position="20"/>
        <end position="188"/>
    </location>
</feature>
<feature type="signal peptide" evidence="1">
    <location>
        <begin position="1"/>
        <end position="19"/>
    </location>
</feature>
<keyword evidence="1" id="KW-0732">Signal</keyword>